<dbReference type="GO" id="GO:0030425">
    <property type="term" value="C:dendrite"/>
    <property type="evidence" value="ECO:0007669"/>
    <property type="project" value="UniProtKB-SubCell"/>
</dbReference>
<evidence type="ECO:0000256" key="1">
    <source>
        <dbReference type="ARBA" id="ARBA00004123"/>
    </source>
</evidence>
<evidence type="ECO:0000256" key="7">
    <source>
        <dbReference type="ARBA" id="ARBA00023136"/>
    </source>
</evidence>
<keyword evidence="7" id="KW-0472">Membrane</keyword>
<proteinExistence type="predicted"/>
<dbReference type="Pfam" id="PF00615">
    <property type="entry name" value="RGS"/>
    <property type="match status" value="1"/>
</dbReference>
<sequence length="274" mass="31869">MHNLIHLYMCTRAQTLPYNLHNKDVCLLSCDVQNTVLSQACQSYPHKCYQMRRVCPQCQLRTARQSISASTATESNQNKSIRNSKDTKHCTTAHGLRHTTMKTRLGCLSNKSDSCSDFSEFLPPGPERSTRYLKLSTDEVTKWADSFDILLSNKYGLAAFRAFLKTEFSDENIEFWLACEDYKKIKSPAKLVSKANKIYKEFIDVQAPREVNIDFRTREETRQKLLEPTCSSLNEIQTKVYSLMEKDSYPRFLRSKIYQEIVNRTQMHFQRKSV</sequence>
<evidence type="ECO:0000259" key="11">
    <source>
        <dbReference type="PROSITE" id="PS50132"/>
    </source>
</evidence>
<comment type="caution">
    <text evidence="12">The sequence shown here is derived from an EMBL/GenBank/DDBJ whole genome shotgun (WGS) entry which is preliminary data.</text>
</comment>
<dbReference type="Gene3D" id="1.10.196.10">
    <property type="match status" value="1"/>
</dbReference>
<dbReference type="GO" id="GO:0005886">
    <property type="term" value="C:plasma membrane"/>
    <property type="evidence" value="ECO:0007669"/>
    <property type="project" value="UniProtKB-SubCell"/>
</dbReference>
<evidence type="ECO:0000256" key="3">
    <source>
        <dbReference type="ARBA" id="ARBA00004413"/>
    </source>
</evidence>
<dbReference type="GO" id="GO:0009968">
    <property type="term" value="P:negative regulation of signal transduction"/>
    <property type="evidence" value="ECO:0007669"/>
    <property type="project" value="UniProtKB-KW"/>
</dbReference>
<evidence type="ECO:0000256" key="6">
    <source>
        <dbReference type="ARBA" id="ARBA00022700"/>
    </source>
</evidence>
<dbReference type="PANTHER" id="PTHR10845">
    <property type="entry name" value="REGULATOR OF G PROTEIN SIGNALING"/>
    <property type="match status" value="1"/>
</dbReference>
<evidence type="ECO:0000256" key="5">
    <source>
        <dbReference type="ARBA" id="ARBA00022475"/>
    </source>
</evidence>
<name>A0A5N5PXF7_PANHP</name>
<dbReference type="GO" id="GO:0043204">
    <property type="term" value="C:perikaryon"/>
    <property type="evidence" value="ECO:0007669"/>
    <property type="project" value="UniProtKB-SubCell"/>
</dbReference>
<dbReference type="AlphaFoldDB" id="A0A5N5PXF7"/>
<evidence type="ECO:0000256" key="9">
    <source>
        <dbReference type="ARBA" id="ARBA00023273"/>
    </source>
</evidence>
<evidence type="ECO:0000313" key="12">
    <source>
        <dbReference type="EMBL" id="KAB5584380.1"/>
    </source>
</evidence>
<dbReference type="Proteomes" id="UP000327468">
    <property type="component" value="Chromosome 2"/>
</dbReference>
<dbReference type="InterPro" id="IPR036305">
    <property type="entry name" value="RGS_sf"/>
</dbReference>
<dbReference type="SUPFAM" id="SSF48097">
    <property type="entry name" value="Regulator of G-protein signaling, RGS"/>
    <property type="match status" value="1"/>
</dbReference>
<evidence type="ECO:0000256" key="10">
    <source>
        <dbReference type="ARBA" id="ARBA00023880"/>
    </source>
</evidence>
<dbReference type="SMART" id="SM00315">
    <property type="entry name" value="RGS"/>
    <property type="match status" value="1"/>
</dbReference>
<dbReference type="PANTHER" id="PTHR10845:SF147">
    <property type="entry name" value="REGULATOR OF G-PROTEIN SIGNALING 8"/>
    <property type="match status" value="1"/>
</dbReference>
<keyword evidence="8" id="KW-0539">Nucleus</keyword>
<dbReference type="InterPro" id="IPR016137">
    <property type="entry name" value="RGS"/>
</dbReference>
<reference evidence="12 13" key="1">
    <citation type="submission" date="2019-06" db="EMBL/GenBank/DDBJ databases">
        <title>A chromosome-scale genome assembly of the striped catfish, Pangasianodon hypophthalmus.</title>
        <authorList>
            <person name="Wen M."/>
            <person name="Zahm M."/>
            <person name="Roques C."/>
            <person name="Cabau C."/>
            <person name="Klopp C."/>
            <person name="Donnadieu C."/>
            <person name="Jouanno E."/>
            <person name="Avarre J.-C."/>
            <person name="Campet M."/>
            <person name="Ha T.T.T."/>
            <person name="Dugue R."/>
            <person name="Lampietro C."/>
            <person name="Louis A."/>
            <person name="Herpin A."/>
            <person name="Echchiki A."/>
            <person name="Berthelot C."/>
            <person name="Parey E."/>
            <person name="Roest-Crollius H."/>
            <person name="Braasch I."/>
            <person name="Postlethwait J."/>
            <person name="Bobe J."/>
            <person name="Montfort J."/>
            <person name="Bouchez O."/>
            <person name="Begum T."/>
            <person name="Schartl M."/>
            <person name="Guiguen Y."/>
        </authorList>
    </citation>
    <scope>NUCLEOTIDE SEQUENCE [LARGE SCALE GENOMIC DNA]</scope>
    <source>
        <strain evidence="12 13">Indonesia</strain>
        <tissue evidence="12">Blood</tissue>
    </source>
</reference>
<evidence type="ECO:0000256" key="2">
    <source>
        <dbReference type="ARBA" id="ARBA00004279"/>
    </source>
</evidence>
<evidence type="ECO:0000313" key="13">
    <source>
        <dbReference type="Proteomes" id="UP000327468"/>
    </source>
</evidence>
<evidence type="ECO:0000256" key="8">
    <source>
        <dbReference type="ARBA" id="ARBA00023242"/>
    </source>
</evidence>
<keyword evidence="13" id="KW-1185">Reference proteome</keyword>
<keyword evidence="6" id="KW-0734">Signal transduction inhibitor</keyword>
<dbReference type="FunFam" id="1.10.196.10:FF:000001">
    <property type="entry name" value="Regulator of G-protein signaling 8"/>
    <property type="match status" value="1"/>
</dbReference>
<keyword evidence="5" id="KW-1003">Cell membrane</keyword>
<dbReference type="InterPro" id="IPR024066">
    <property type="entry name" value="RGS_subdom1/3"/>
</dbReference>
<keyword evidence="9" id="KW-0966">Cell projection</keyword>
<comment type="subcellular location">
    <subcellularLocation>
        <location evidence="3">Cell membrane</location>
        <topology evidence="3">Peripheral membrane protein</topology>
        <orientation evidence="3">Cytoplasmic side</orientation>
    </subcellularLocation>
    <subcellularLocation>
        <location evidence="2">Cell projection</location>
        <location evidence="2">Dendrite</location>
    </subcellularLocation>
    <subcellularLocation>
        <location evidence="1">Nucleus</location>
    </subcellularLocation>
    <subcellularLocation>
        <location evidence="4">Perikaryon</location>
    </subcellularLocation>
</comment>
<evidence type="ECO:0000256" key="4">
    <source>
        <dbReference type="ARBA" id="ARBA00004484"/>
    </source>
</evidence>
<protein>
    <recommendedName>
        <fullName evidence="10">Regulator of G-protein signaling 8</fullName>
    </recommendedName>
</protein>
<dbReference type="FunFam" id="1.10.167.10:FF:000001">
    <property type="entry name" value="Putative regulator of g-protein signaling 12"/>
    <property type="match status" value="1"/>
</dbReference>
<gene>
    <name evidence="12" type="ORF">PHYPO_G00106830</name>
</gene>
<accession>A0A5N5PXF7</accession>
<dbReference type="PRINTS" id="PR01301">
    <property type="entry name" value="RGSPROTEIN"/>
</dbReference>
<dbReference type="EMBL" id="VFJC01000003">
    <property type="protein sequence ID" value="KAB5584380.1"/>
    <property type="molecule type" value="Genomic_DNA"/>
</dbReference>
<feature type="domain" description="RGS" evidence="11">
    <location>
        <begin position="146"/>
        <end position="262"/>
    </location>
</feature>
<dbReference type="InterPro" id="IPR044926">
    <property type="entry name" value="RGS_subdomain_2"/>
</dbReference>
<dbReference type="GO" id="GO:0005634">
    <property type="term" value="C:nucleus"/>
    <property type="evidence" value="ECO:0007669"/>
    <property type="project" value="UniProtKB-SubCell"/>
</dbReference>
<organism evidence="12 13">
    <name type="scientific">Pangasianodon hypophthalmus</name>
    <name type="common">Striped catfish</name>
    <name type="synonym">Helicophagus hypophthalmus</name>
    <dbReference type="NCBI Taxonomy" id="310915"/>
    <lineage>
        <taxon>Eukaryota</taxon>
        <taxon>Metazoa</taxon>
        <taxon>Chordata</taxon>
        <taxon>Craniata</taxon>
        <taxon>Vertebrata</taxon>
        <taxon>Euteleostomi</taxon>
        <taxon>Actinopterygii</taxon>
        <taxon>Neopterygii</taxon>
        <taxon>Teleostei</taxon>
        <taxon>Ostariophysi</taxon>
        <taxon>Siluriformes</taxon>
        <taxon>Pangasiidae</taxon>
        <taxon>Pangasianodon</taxon>
    </lineage>
</organism>
<dbReference type="Gene3D" id="1.10.167.10">
    <property type="entry name" value="Regulator of G-protein Signalling 4, domain 2"/>
    <property type="match status" value="1"/>
</dbReference>
<dbReference type="PROSITE" id="PS50132">
    <property type="entry name" value="RGS"/>
    <property type="match status" value="1"/>
</dbReference>